<dbReference type="InterPro" id="IPR005828">
    <property type="entry name" value="MFS_sugar_transport-like"/>
</dbReference>
<name>A0A2P7MQC8_9CYAN</name>
<dbReference type="PANTHER" id="PTHR23511:SF34">
    <property type="entry name" value="SYNAPTIC VESICLE GLYCOPROTEIN 2"/>
    <property type="match status" value="1"/>
</dbReference>
<feature type="transmembrane region" description="Helical" evidence="6">
    <location>
        <begin position="412"/>
        <end position="432"/>
    </location>
</feature>
<dbReference type="InterPro" id="IPR005829">
    <property type="entry name" value="Sugar_transporter_CS"/>
</dbReference>
<evidence type="ECO:0000256" key="4">
    <source>
        <dbReference type="ARBA" id="ARBA00022989"/>
    </source>
</evidence>
<feature type="transmembrane region" description="Helical" evidence="6">
    <location>
        <begin position="32"/>
        <end position="59"/>
    </location>
</feature>
<organism evidence="8 9">
    <name type="scientific">Cyanobium usitatum str. Tous</name>
    <dbReference type="NCBI Taxonomy" id="2116684"/>
    <lineage>
        <taxon>Bacteria</taxon>
        <taxon>Bacillati</taxon>
        <taxon>Cyanobacteriota</taxon>
        <taxon>Cyanophyceae</taxon>
        <taxon>Synechococcales</taxon>
        <taxon>Prochlorococcaceae</taxon>
        <taxon>Cyanobium</taxon>
    </lineage>
</organism>
<keyword evidence="4 6" id="KW-1133">Transmembrane helix</keyword>
<dbReference type="PROSITE" id="PS00216">
    <property type="entry name" value="SUGAR_TRANSPORT_1"/>
    <property type="match status" value="1"/>
</dbReference>
<feature type="transmembrane region" description="Helical" evidence="6">
    <location>
        <begin position="99"/>
        <end position="118"/>
    </location>
</feature>
<dbReference type="InterPro" id="IPR036259">
    <property type="entry name" value="MFS_trans_sf"/>
</dbReference>
<feature type="transmembrane region" description="Helical" evidence="6">
    <location>
        <begin position="124"/>
        <end position="146"/>
    </location>
</feature>
<evidence type="ECO:0000313" key="9">
    <source>
        <dbReference type="Proteomes" id="UP000243002"/>
    </source>
</evidence>
<evidence type="ECO:0000256" key="2">
    <source>
        <dbReference type="ARBA" id="ARBA00022448"/>
    </source>
</evidence>
<feature type="transmembrane region" description="Helical" evidence="6">
    <location>
        <begin position="283"/>
        <end position="302"/>
    </location>
</feature>
<feature type="transmembrane region" description="Helical" evidence="6">
    <location>
        <begin position="71"/>
        <end position="92"/>
    </location>
</feature>
<dbReference type="OrthoDB" id="9787026at2"/>
<keyword evidence="9" id="KW-1185">Reference proteome</keyword>
<dbReference type="GO" id="GO:0022857">
    <property type="term" value="F:transmembrane transporter activity"/>
    <property type="evidence" value="ECO:0007669"/>
    <property type="project" value="InterPro"/>
</dbReference>
<keyword evidence="2" id="KW-0813">Transport</keyword>
<dbReference type="AlphaFoldDB" id="A0A2P7MQC8"/>
<dbReference type="InterPro" id="IPR020846">
    <property type="entry name" value="MFS_dom"/>
</dbReference>
<evidence type="ECO:0000259" key="7">
    <source>
        <dbReference type="PROSITE" id="PS50850"/>
    </source>
</evidence>
<keyword evidence="3 6" id="KW-0812">Transmembrane</keyword>
<dbReference type="SUPFAM" id="SSF103473">
    <property type="entry name" value="MFS general substrate transporter"/>
    <property type="match status" value="1"/>
</dbReference>
<reference evidence="8 9" key="1">
    <citation type="journal article" date="2018" name="Environ. Microbiol.">
        <title>Ecological and genomic features of two widespread freshwater picocyanobacteria.</title>
        <authorList>
            <person name="Cabello-Yeves P.J."/>
            <person name="Picazo A."/>
            <person name="Camacho A."/>
            <person name="Callieri C."/>
            <person name="Rosselli R."/>
            <person name="Roda-Garcia J.J."/>
            <person name="Coutinho F.H."/>
            <person name="Rodriguez-Valera F."/>
        </authorList>
    </citation>
    <scope>NUCLEOTIDE SEQUENCE [LARGE SCALE GENOMIC DNA]</scope>
    <source>
        <strain evidence="8 9">Tous</strain>
    </source>
</reference>
<proteinExistence type="predicted"/>
<dbReference type="RefSeq" id="WP_106633171.1">
    <property type="nucleotide sequence ID" value="NZ_PXXO01000024.1"/>
</dbReference>
<dbReference type="EMBL" id="PXXO01000024">
    <property type="protein sequence ID" value="PSJ03419.1"/>
    <property type="molecule type" value="Genomic_DNA"/>
</dbReference>
<protein>
    <submittedName>
        <fullName evidence="8">MFS transporter</fullName>
    </submittedName>
</protein>
<feature type="transmembrane region" description="Helical" evidence="6">
    <location>
        <begin position="192"/>
        <end position="211"/>
    </location>
</feature>
<evidence type="ECO:0000313" key="8">
    <source>
        <dbReference type="EMBL" id="PSJ03419.1"/>
    </source>
</evidence>
<comment type="subcellular location">
    <subcellularLocation>
        <location evidence="1">Cell membrane</location>
        <topology evidence="1">Multi-pass membrane protein</topology>
    </subcellularLocation>
</comment>
<dbReference type="Pfam" id="PF00083">
    <property type="entry name" value="Sugar_tr"/>
    <property type="match status" value="1"/>
</dbReference>
<feature type="transmembrane region" description="Helical" evidence="6">
    <location>
        <begin position="373"/>
        <end position="391"/>
    </location>
</feature>
<feature type="transmembrane region" description="Helical" evidence="6">
    <location>
        <begin position="158"/>
        <end position="180"/>
    </location>
</feature>
<dbReference type="PANTHER" id="PTHR23511">
    <property type="entry name" value="SYNAPTIC VESICLE GLYCOPROTEIN 2"/>
    <property type="match status" value="1"/>
</dbReference>
<gene>
    <name evidence="8" type="ORF">C7K55_13095</name>
</gene>
<dbReference type="GO" id="GO:0005886">
    <property type="term" value="C:plasma membrane"/>
    <property type="evidence" value="ECO:0007669"/>
    <property type="project" value="UniProtKB-SubCell"/>
</dbReference>
<sequence length="474" mass="50081">MGKRSVQAYIEEVPSWEGGVRLSGPPLSSMQWLVWSLATAGKFFEGLIVFMGGIALPLIDSEFAMTSTDKGLVTAATLAGILIGALCLGGLADRFGRKPVFIGEMVLLAGALIAAAFSPSAHTLVAALFVIGVALGADYPTAHLVISESIPASVRGRLVLGAFSFQALGAVLGTAIAAVVLDSKPELSTWRIFYLIPVVPVLLVVWGRLFLPESSHWLVSKGNVKKAEKQLRKLLGRKDVDLLDLEIAEEGHIERSTDWRQLFTGKLQRATILASVPWFLQDLSTYGIGIFTPVIIAAAFGAEAKEHTVAAIIHNDLLGARGTALVDVGFLVGIACAIALADRWGRIPLQILGFVGCAAGLLIAALGNLGNHTNVVVIVAGFVLFQFMTNLGPNSQTYLLAGEVFPTRVRGLGAGLAAAIGKAGAVLTAFLFPTLLAEWGTERLLPLLAITSLVGAVITWIYRIETTGIDIDAI</sequence>
<feature type="transmembrane region" description="Helical" evidence="6">
    <location>
        <begin position="322"/>
        <end position="340"/>
    </location>
</feature>
<comment type="caution">
    <text evidence="8">The sequence shown here is derived from an EMBL/GenBank/DDBJ whole genome shotgun (WGS) entry which is preliminary data.</text>
</comment>
<dbReference type="Proteomes" id="UP000243002">
    <property type="component" value="Unassembled WGS sequence"/>
</dbReference>
<feature type="transmembrane region" description="Helical" evidence="6">
    <location>
        <begin position="444"/>
        <end position="462"/>
    </location>
</feature>
<evidence type="ECO:0000256" key="3">
    <source>
        <dbReference type="ARBA" id="ARBA00022692"/>
    </source>
</evidence>
<evidence type="ECO:0000256" key="6">
    <source>
        <dbReference type="SAM" id="Phobius"/>
    </source>
</evidence>
<feature type="transmembrane region" description="Helical" evidence="6">
    <location>
        <begin position="347"/>
        <end position="367"/>
    </location>
</feature>
<keyword evidence="5 6" id="KW-0472">Membrane</keyword>
<accession>A0A2P7MQC8</accession>
<dbReference type="PROSITE" id="PS50850">
    <property type="entry name" value="MFS"/>
    <property type="match status" value="1"/>
</dbReference>
<feature type="domain" description="Major facilitator superfamily (MFS) profile" evidence="7">
    <location>
        <begin position="34"/>
        <end position="467"/>
    </location>
</feature>
<dbReference type="Gene3D" id="1.20.1250.20">
    <property type="entry name" value="MFS general substrate transporter like domains"/>
    <property type="match status" value="1"/>
</dbReference>
<evidence type="ECO:0000256" key="1">
    <source>
        <dbReference type="ARBA" id="ARBA00004651"/>
    </source>
</evidence>
<evidence type="ECO:0000256" key="5">
    <source>
        <dbReference type="ARBA" id="ARBA00023136"/>
    </source>
</evidence>